<sequence>AEILTRCMACNGDRFVMVPAIVLQTLYNCASRVGETFEDETFDPEPFKIMIEKAKLENYGGFECELEEYDPEDSRFIISCTNGVIDIYNNLVMVDTMFSPVEVQTLSVHPEVVDSDYIPFYYICGHCGKVSWDGAVGKRD</sequence>
<reference evidence="2" key="1">
    <citation type="submission" date="2022-10" db="EMBL/GenBank/DDBJ databases">
        <title>Genome assembly of Pristionchus species.</title>
        <authorList>
            <person name="Yoshida K."/>
            <person name="Sommer R.J."/>
        </authorList>
    </citation>
    <scope>NUCLEOTIDE SEQUENCE [LARGE SCALE GENOMIC DNA]</scope>
    <source>
        <strain evidence="2">RS5460</strain>
    </source>
</reference>
<proteinExistence type="predicted"/>
<evidence type="ECO:0000313" key="2">
    <source>
        <dbReference type="Proteomes" id="UP001328107"/>
    </source>
</evidence>
<dbReference type="AlphaFoldDB" id="A0AAN4ZIY1"/>
<gene>
    <name evidence="1" type="ORF">PMAYCL1PPCAC_09433</name>
</gene>
<keyword evidence="2" id="KW-1185">Reference proteome</keyword>
<dbReference type="EMBL" id="BTRK01000002">
    <property type="protein sequence ID" value="GMR39238.1"/>
    <property type="molecule type" value="Genomic_DNA"/>
</dbReference>
<organism evidence="1 2">
    <name type="scientific">Pristionchus mayeri</name>
    <dbReference type="NCBI Taxonomy" id="1317129"/>
    <lineage>
        <taxon>Eukaryota</taxon>
        <taxon>Metazoa</taxon>
        <taxon>Ecdysozoa</taxon>
        <taxon>Nematoda</taxon>
        <taxon>Chromadorea</taxon>
        <taxon>Rhabditida</taxon>
        <taxon>Rhabditina</taxon>
        <taxon>Diplogasteromorpha</taxon>
        <taxon>Diplogasteroidea</taxon>
        <taxon>Neodiplogasteridae</taxon>
        <taxon>Pristionchus</taxon>
    </lineage>
</organism>
<comment type="caution">
    <text evidence="1">The sequence shown here is derived from an EMBL/GenBank/DDBJ whole genome shotgun (WGS) entry which is preliminary data.</text>
</comment>
<protein>
    <submittedName>
        <fullName evidence="1">Uncharacterized protein</fullName>
    </submittedName>
</protein>
<dbReference type="Proteomes" id="UP001328107">
    <property type="component" value="Unassembled WGS sequence"/>
</dbReference>
<feature type="non-terminal residue" evidence="1">
    <location>
        <position position="1"/>
    </location>
</feature>
<evidence type="ECO:0000313" key="1">
    <source>
        <dbReference type="EMBL" id="GMR39238.1"/>
    </source>
</evidence>
<name>A0AAN4ZIY1_9BILA</name>
<accession>A0AAN4ZIY1</accession>